<evidence type="ECO:0000256" key="1">
    <source>
        <dbReference type="ARBA" id="ARBA00010443"/>
    </source>
</evidence>
<dbReference type="InterPro" id="IPR005836">
    <property type="entry name" value="ADP_Glu_pyroP_CS"/>
</dbReference>
<dbReference type="SUPFAM" id="SSF51161">
    <property type="entry name" value="Trimeric LpxA-like enzymes"/>
    <property type="match status" value="1"/>
</dbReference>
<comment type="similarity">
    <text evidence="1">Belongs to the bacterial/plant glucose-1-phosphate adenylyltransferase family.</text>
</comment>
<organism evidence="11 12">
    <name type="scientific">Corynebacterium camporealensis</name>
    <dbReference type="NCBI Taxonomy" id="161896"/>
    <lineage>
        <taxon>Bacteria</taxon>
        <taxon>Bacillati</taxon>
        <taxon>Actinomycetota</taxon>
        <taxon>Actinomycetes</taxon>
        <taxon>Mycobacteriales</taxon>
        <taxon>Corynebacteriaceae</taxon>
        <taxon>Corynebacterium</taxon>
    </lineage>
</organism>
<dbReference type="PATRIC" id="fig|161896.4.peg.671"/>
<evidence type="ECO:0000313" key="12">
    <source>
        <dbReference type="Proteomes" id="UP000033566"/>
    </source>
</evidence>
<keyword evidence="2" id="KW-0321">Glycogen metabolism</keyword>
<name>A0A0F6QVZ2_9CORY</name>
<dbReference type="GO" id="GO:0005978">
    <property type="term" value="P:glycogen biosynthetic process"/>
    <property type="evidence" value="ECO:0007669"/>
    <property type="project" value="UniProtKB-KW"/>
</dbReference>
<sequence>MKLPKVLAIILAGGKGSRLESLTDHRAKPALPIAGTYRLIDISLSNLAHSYTTDVIMALQYLPNSINDHIKGGRAWDLDRSYGGLQLAFPFEGKEGEGFSAGNTSTLHSQIQEIEKHDPDLVLVLSADHLYLVNYLDVLDTHQTLEADLTMVTTDINEDPSRYSVVKAEDQIVTDFQYKPEEPISNTVGCEIFLFKTKKLVDALRELAEKDELADYGDDLIPYFVENHRVAQHKHNGYWLDLGTVQSYWAAHMEILAGEGIRLDDEKWPIWSAQPQLLPAKIHESATIDNSLIAPGANVRGEVINSVIGPCVTVEEGATLRNCVVLNNATIPSCANLLNAIVDFDAEVTAHDRGSAKHITLIDSNGQITVRAPFDQGERLPSWARD</sequence>
<evidence type="ECO:0000256" key="5">
    <source>
        <dbReference type="ARBA" id="ARBA00022741"/>
    </source>
</evidence>
<keyword evidence="4 11" id="KW-0548">Nucleotidyltransferase</keyword>
<dbReference type="PROSITE" id="PS00808">
    <property type="entry name" value="ADP_GLC_PYROPHOSPH_1"/>
    <property type="match status" value="1"/>
</dbReference>
<evidence type="ECO:0000256" key="6">
    <source>
        <dbReference type="ARBA" id="ARBA00022840"/>
    </source>
</evidence>
<evidence type="ECO:0000313" key="11">
    <source>
        <dbReference type="EMBL" id="AKE38660.1"/>
    </source>
</evidence>
<keyword evidence="8" id="KW-0119">Carbohydrate metabolism</keyword>
<evidence type="ECO:0000256" key="7">
    <source>
        <dbReference type="ARBA" id="ARBA00023056"/>
    </source>
</evidence>
<protein>
    <submittedName>
        <fullName evidence="11">ADP-glucose pyrophosphorylase</fullName>
        <ecNumber evidence="11">2.7.7.27</ecNumber>
    </submittedName>
</protein>
<dbReference type="Gene3D" id="3.90.550.10">
    <property type="entry name" value="Spore Coat Polysaccharide Biosynthesis Protein SpsA, Chain A"/>
    <property type="match status" value="1"/>
</dbReference>
<evidence type="ECO:0000259" key="9">
    <source>
        <dbReference type="Pfam" id="PF00483"/>
    </source>
</evidence>
<dbReference type="OrthoDB" id="9801810at2"/>
<evidence type="ECO:0000256" key="2">
    <source>
        <dbReference type="ARBA" id="ARBA00022600"/>
    </source>
</evidence>
<keyword evidence="12" id="KW-1185">Reference proteome</keyword>
<evidence type="ECO:0000256" key="4">
    <source>
        <dbReference type="ARBA" id="ARBA00022695"/>
    </source>
</evidence>
<dbReference type="PANTHER" id="PTHR43523:SF2">
    <property type="entry name" value="GLUCOSE-1-PHOSPHATE ADENYLYLTRANSFERASE"/>
    <property type="match status" value="1"/>
</dbReference>
<gene>
    <name evidence="11" type="ORF">UL81_03405</name>
</gene>
<feature type="domain" description="Glucose-1-phosphate adenylyltransferase/Bifunctional protein GlmU-like C-terminal hexapeptide" evidence="10">
    <location>
        <begin position="283"/>
        <end position="350"/>
    </location>
</feature>
<dbReference type="InterPro" id="IPR029044">
    <property type="entry name" value="Nucleotide-diphossugar_trans"/>
</dbReference>
<accession>A0A0F6QVZ2</accession>
<dbReference type="RefSeq" id="WP_035106941.1">
    <property type="nucleotide sequence ID" value="NZ_CP011311.1"/>
</dbReference>
<dbReference type="Pfam" id="PF00483">
    <property type="entry name" value="NTP_transferase"/>
    <property type="match status" value="1"/>
</dbReference>
<dbReference type="Pfam" id="PF24894">
    <property type="entry name" value="Hexapep_GlmU"/>
    <property type="match status" value="1"/>
</dbReference>
<feature type="domain" description="Nucleotidyl transferase" evidence="9">
    <location>
        <begin position="8"/>
        <end position="256"/>
    </location>
</feature>
<dbReference type="SUPFAM" id="SSF53448">
    <property type="entry name" value="Nucleotide-diphospho-sugar transferases"/>
    <property type="match status" value="1"/>
</dbReference>
<evidence type="ECO:0000256" key="8">
    <source>
        <dbReference type="ARBA" id="ARBA00023277"/>
    </source>
</evidence>
<keyword evidence="6" id="KW-0067">ATP-binding</keyword>
<dbReference type="InterPro" id="IPR005835">
    <property type="entry name" value="NTP_transferase_dom"/>
</dbReference>
<keyword evidence="5" id="KW-0547">Nucleotide-binding</keyword>
<evidence type="ECO:0000256" key="3">
    <source>
        <dbReference type="ARBA" id="ARBA00022679"/>
    </source>
</evidence>
<dbReference type="InterPro" id="IPR011831">
    <property type="entry name" value="ADP-Glc_PPase"/>
</dbReference>
<dbReference type="InterPro" id="IPR056818">
    <property type="entry name" value="GlmU/GlgC-like_hexapep"/>
</dbReference>
<keyword evidence="7" id="KW-0320">Glycogen biosynthesis</keyword>
<keyword evidence="3 11" id="KW-0808">Transferase</keyword>
<evidence type="ECO:0000259" key="10">
    <source>
        <dbReference type="Pfam" id="PF24894"/>
    </source>
</evidence>
<dbReference type="GO" id="GO:0005524">
    <property type="term" value="F:ATP binding"/>
    <property type="evidence" value="ECO:0007669"/>
    <property type="project" value="UniProtKB-KW"/>
</dbReference>
<dbReference type="InterPro" id="IPR011004">
    <property type="entry name" value="Trimer_LpxA-like_sf"/>
</dbReference>
<dbReference type="EC" id="2.7.7.27" evidence="11"/>
<dbReference type="HOGENOM" id="CLU_029499_14_1_11"/>
<dbReference type="Proteomes" id="UP000033566">
    <property type="component" value="Chromosome"/>
</dbReference>
<dbReference type="EMBL" id="CP011311">
    <property type="protein sequence ID" value="AKE38660.1"/>
    <property type="molecule type" value="Genomic_DNA"/>
</dbReference>
<dbReference type="STRING" id="161896.UL81_03405"/>
<dbReference type="PANTHER" id="PTHR43523">
    <property type="entry name" value="GLUCOSE-1-PHOSPHATE ADENYLYLTRANSFERASE-RELATED"/>
    <property type="match status" value="1"/>
</dbReference>
<dbReference type="AlphaFoldDB" id="A0A0F6QVZ2"/>
<reference evidence="11 12" key="1">
    <citation type="journal article" date="2015" name="Genome Announc.">
        <title>Complete Genome Sequence of Corynebacterium camporealensis DSM 44610, Isolated from the Milk of a Manchega Sheep with Subclinical Mastitis.</title>
        <authorList>
            <person name="Ruckert C."/>
            <person name="Albersmeier A."/>
            <person name="Winkler A."/>
            <person name="Tauch A."/>
        </authorList>
    </citation>
    <scope>NUCLEOTIDE SEQUENCE [LARGE SCALE GENOMIC DNA]</scope>
    <source>
        <strain evidence="11 12">DSM 44610</strain>
    </source>
</reference>
<dbReference type="KEGG" id="ccj:UL81_03405"/>
<proteinExistence type="inferred from homology"/>
<dbReference type="Gene3D" id="2.160.10.10">
    <property type="entry name" value="Hexapeptide repeat proteins"/>
    <property type="match status" value="1"/>
</dbReference>
<dbReference type="GO" id="GO:0008878">
    <property type="term" value="F:glucose-1-phosphate adenylyltransferase activity"/>
    <property type="evidence" value="ECO:0007669"/>
    <property type="project" value="UniProtKB-EC"/>
</dbReference>
<dbReference type="CDD" id="cd02508">
    <property type="entry name" value="ADP_Glucose_PP"/>
    <property type="match status" value="1"/>
</dbReference>